<keyword evidence="2" id="KW-0812">Transmembrane</keyword>
<proteinExistence type="predicted"/>
<feature type="compositionally biased region" description="Polar residues" evidence="1">
    <location>
        <begin position="93"/>
        <end position="108"/>
    </location>
</feature>
<evidence type="ECO:0000313" key="4">
    <source>
        <dbReference type="Proteomes" id="UP000031668"/>
    </source>
</evidence>
<feature type="transmembrane region" description="Helical" evidence="2">
    <location>
        <begin position="236"/>
        <end position="258"/>
    </location>
</feature>
<evidence type="ECO:0000256" key="1">
    <source>
        <dbReference type="SAM" id="MobiDB-lite"/>
    </source>
</evidence>
<dbReference type="EMBL" id="JWZT01004360">
    <property type="protein sequence ID" value="KII64255.1"/>
    <property type="molecule type" value="Genomic_DNA"/>
</dbReference>
<keyword evidence="2" id="KW-0472">Membrane</keyword>
<feature type="transmembrane region" description="Helical" evidence="2">
    <location>
        <begin position="176"/>
        <end position="194"/>
    </location>
</feature>
<protein>
    <recommendedName>
        <fullName evidence="5">Transmembrane protein</fullName>
    </recommendedName>
</protein>
<gene>
    <name evidence="3" type="ORF">RF11_02613</name>
</gene>
<feature type="transmembrane region" description="Helical" evidence="2">
    <location>
        <begin position="296"/>
        <end position="314"/>
    </location>
</feature>
<evidence type="ECO:0000256" key="2">
    <source>
        <dbReference type="SAM" id="Phobius"/>
    </source>
</evidence>
<dbReference type="OrthoDB" id="6022334at2759"/>
<feature type="transmembrane region" description="Helical" evidence="2">
    <location>
        <begin position="127"/>
        <end position="146"/>
    </location>
</feature>
<evidence type="ECO:0000313" key="3">
    <source>
        <dbReference type="EMBL" id="KII64255.1"/>
    </source>
</evidence>
<dbReference type="Proteomes" id="UP000031668">
    <property type="component" value="Unassembled WGS sequence"/>
</dbReference>
<reference evidence="3 4" key="1">
    <citation type="journal article" date="2014" name="Genome Biol. Evol.">
        <title>The genome of the myxosporean Thelohanellus kitauei shows adaptations to nutrient acquisition within its fish host.</title>
        <authorList>
            <person name="Yang Y."/>
            <person name="Xiong J."/>
            <person name="Zhou Z."/>
            <person name="Huo F."/>
            <person name="Miao W."/>
            <person name="Ran C."/>
            <person name="Liu Y."/>
            <person name="Zhang J."/>
            <person name="Feng J."/>
            <person name="Wang M."/>
            <person name="Wang M."/>
            <person name="Wang L."/>
            <person name="Yao B."/>
        </authorList>
    </citation>
    <scope>NUCLEOTIDE SEQUENCE [LARGE SCALE GENOMIC DNA]</scope>
    <source>
        <strain evidence="3">Wuqing</strain>
    </source>
</reference>
<feature type="transmembrane region" description="Helical" evidence="2">
    <location>
        <begin position="326"/>
        <end position="345"/>
    </location>
</feature>
<dbReference type="AlphaFoldDB" id="A0A0C2MIT0"/>
<keyword evidence="4" id="KW-1185">Reference proteome</keyword>
<accession>A0A0C2MIT0</accession>
<feature type="transmembrane region" description="Helical" evidence="2">
    <location>
        <begin position="351"/>
        <end position="368"/>
    </location>
</feature>
<feature type="compositionally biased region" description="Polar residues" evidence="1">
    <location>
        <begin position="68"/>
        <end position="80"/>
    </location>
</feature>
<organism evidence="3 4">
    <name type="scientific">Thelohanellus kitauei</name>
    <name type="common">Myxosporean</name>
    <dbReference type="NCBI Taxonomy" id="669202"/>
    <lineage>
        <taxon>Eukaryota</taxon>
        <taxon>Metazoa</taxon>
        <taxon>Cnidaria</taxon>
        <taxon>Myxozoa</taxon>
        <taxon>Myxosporea</taxon>
        <taxon>Bivalvulida</taxon>
        <taxon>Platysporina</taxon>
        <taxon>Myxobolidae</taxon>
        <taxon>Thelohanellus</taxon>
    </lineage>
</organism>
<name>A0A0C2MIT0_THEKT</name>
<feature type="region of interest" description="Disordered" evidence="1">
    <location>
        <begin position="57"/>
        <end position="109"/>
    </location>
</feature>
<keyword evidence="2" id="KW-1133">Transmembrane helix</keyword>
<feature type="transmembrane region" description="Helical" evidence="2">
    <location>
        <begin position="206"/>
        <end position="224"/>
    </location>
</feature>
<sequence length="406" mass="45954">MNYTSFETGDPVLARPPDQSHYRSAIVNYYDPAIGSYCVTLTRGEGTYIVHESRVKTTRRSSRMSPAAQVTTQVDEQITPSPRPSLRARYRRPSTQEVETTPSLSTPVSRCPPATLQHKTFRHDLKLAGLKLLASLLIGCIVVGILNDCLNNSCQRTMKDAMQVLHLFEPMIDLEALSLFLVLLTSHMVLNYMLSHFKTGSPFFDVFTPLILSWLCYLIKWFDLADMGFIFSHMEGLVLLYFLLGISLSTLQEFGFVFPGDKSQHVVFVHQHSMILMVLSVFKRLFLEDYAFNENVAFYLLITIGFVMVSCLRLQNMDQSVSINYVGIFFAKPFLLTIPIMSALSQIGHRWHIASYVLIFIVFMVSFIKQIEQCGSPQPNKIQLEVADFASKACMVLLTGNLLILS</sequence>
<comment type="caution">
    <text evidence="3">The sequence shown here is derived from an EMBL/GenBank/DDBJ whole genome shotgun (WGS) entry which is preliminary data.</text>
</comment>
<evidence type="ECO:0008006" key="5">
    <source>
        <dbReference type="Google" id="ProtNLM"/>
    </source>
</evidence>